<reference evidence="12 13" key="1">
    <citation type="submission" date="2018-03" db="EMBL/GenBank/DDBJ databases">
        <title>Rhodobacter blasticus.</title>
        <authorList>
            <person name="Meyer T.E."/>
            <person name="Miller S."/>
            <person name="Lodha T."/>
            <person name="Gandham S."/>
            <person name="Chintalapati S."/>
            <person name="Chintalapati V.R."/>
        </authorList>
    </citation>
    <scope>NUCLEOTIDE SEQUENCE [LARGE SCALE GENOMIC DNA]</scope>
    <source>
        <strain evidence="12 13">DSM 2131</strain>
    </source>
</reference>
<dbReference type="PIRSF" id="PIRSF006268">
    <property type="entry name" value="ApbE"/>
    <property type="match status" value="1"/>
</dbReference>
<comment type="similarity">
    <text evidence="10">Belongs to the ApbE family.</text>
</comment>
<evidence type="ECO:0000256" key="4">
    <source>
        <dbReference type="ARBA" id="ARBA00022679"/>
    </source>
</evidence>
<dbReference type="Pfam" id="PF02424">
    <property type="entry name" value="ApbE"/>
    <property type="match status" value="1"/>
</dbReference>
<comment type="caution">
    <text evidence="12">The sequence shown here is derived from an EMBL/GenBank/DDBJ whole genome shotgun (WGS) entry which is preliminary data.</text>
</comment>
<keyword evidence="6 10" id="KW-0274">FAD</keyword>
<accession>A0A2T4JBP8</accession>
<evidence type="ECO:0000256" key="5">
    <source>
        <dbReference type="ARBA" id="ARBA00022723"/>
    </source>
</evidence>
<keyword evidence="13" id="KW-1185">Reference proteome</keyword>
<feature type="binding site" evidence="11">
    <location>
        <position position="270"/>
    </location>
    <ligand>
        <name>Mg(2+)</name>
        <dbReference type="ChEBI" id="CHEBI:18420"/>
    </ligand>
</feature>
<sequence>MSKTPTDPHRMLLSGPTMGSRWSVLLDEPAKPDAHALQAALQAAVDEVDAQMSTWKPDSDLMLFNAAPCGDWVVLPAGLMAVLRAGVQIGRATKGAFEMNVGAAVRAWGFGSDPADLAAIRAASGAARVSSVAALELDPARQAARKTALLALDLSGIAKGYGVDRLAEVVAGHGLSRALCAIDGEVRALGRQADGSPWSVAIETPDSPDRAPHSMLALTEGAVATSGDYRHFLTVRGRRLPHTIDPRRGSPLVDGPASVSVMAADCMTADAMATALMVMGKDEGLAFARQHAISALFLLRDGAALRSVGSGIFADG</sequence>
<dbReference type="EC" id="2.7.1.180" evidence="1 10"/>
<evidence type="ECO:0000256" key="6">
    <source>
        <dbReference type="ARBA" id="ARBA00022827"/>
    </source>
</evidence>
<comment type="catalytic activity">
    <reaction evidence="9 10">
        <text>L-threonyl-[protein] + FAD = FMN-L-threonyl-[protein] + AMP + H(+)</text>
        <dbReference type="Rhea" id="RHEA:36847"/>
        <dbReference type="Rhea" id="RHEA-COMP:11060"/>
        <dbReference type="Rhea" id="RHEA-COMP:11061"/>
        <dbReference type="ChEBI" id="CHEBI:15378"/>
        <dbReference type="ChEBI" id="CHEBI:30013"/>
        <dbReference type="ChEBI" id="CHEBI:57692"/>
        <dbReference type="ChEBI" id="CHEBI:74257"/>
        <dbReference type="ChEBI" id="CHEBI:456215"/>
        <dbReference type="EC" id="2.7.1.180"/>
    </reaction>
</comment>
<keyword evidence="5 10" id="KW-0479">Metal-binding</keyword>
<evidence type="ECO:0000256" key="3">
    <source>
        <dbReference type="ARBA" id="ARBA00022630"/>
    </source>
</evidence>
<dbReference type="SUPFAM" id="SSF143631">
    <property type="entry name" value="ApbE-like"/>
    <property type="match status" value="1"/>
</dbReference>
<dbReference type="GO" id="GO:0016740">
    <property type="term" value="F:transferase activity"/>
    <property type="evidence" value="ECO:0007669"/>
    <property type="project" value="UniProtKB-UniRule"/>
</dbReference>
<name>A0A2T4JBP8_FUSBL</name>
<evidence type="ECO:0000313" key="13">
    <source>
        <dbReference type="Proteomes" id="UP000241362"/>
    </source>
</evidence>
<evidence type="ECO:0000256" key="11">
    <source>
        <dbReference type="PIRSR" id="PIRSR006268-2"/>
    </source>
</evidence>
<evidence type="ECO:0000256" key="1">
    <source>
        <dbReference type="ARBA" id="ARBA00011955"/>
    </source>
</evidence>
<dbReference type="Proteomes" id="UP000241362">
    <property type="component" value="Unassembled WGS sequence"/>
</dbReference>
<proteinExistence type="inferred from homology"/>
<evidence type="ECO:0000256" key="8">
    <source>
        <dbReference type="ARBA" id="ARBA00031306"/>
    </source>
</evidence>
<dbReference type="InterPro" id="IPR003374">
    <property type="entry name" value="ApbE-like_sf"/>
</dbReference>
<evidence type="ECO:0000256" key="10">
    <source>
        <dbReference type="PIRNR" id="PIRNR006268"/>
    </source>
</evidence>
<dbReference type="GO" id="GO:0046872">
    <property type="term" value="F:metal ion binding"/>
    <property type="evidence" value="ECO:0007669"/>
    <property type="project" value="UniProtKB-UniRule"/>
</dbReference>
<feature type="binding site" evidence="11">
    <location>
        <position position="274"/>
    </location>
    <ligand>
        <name>Mg(2+)</name>
        <dbReference type="ChEBI" id="CHEBI:18420"/>
    </ligand>
</feature>
<keyword evidence="7 10" id="KW-0460">Magnesium</keyword>
<evidence type="ECO:0000313" key="12">
    <source>
        <dbReference type="EMBL" id="PTE15324.1"/>
    </source>
</evidence>
<protein>
    <recommendedName>
        <fullName evidence="2 10">FAD:protein FMN transferase</fullName>
        <ecNumber evidence="1 10">2.7.1.180</ecNumber>
    </recommendedName>
    <alternativeName>
        <fullName evidence="8 10">Flavin transferase</fullName>
    </alternativeName>
</protein>
<feature type="binding site" evidence="11">
    <location>
        <position position="156"/>
    </location>
    <ligand>
        <name>Mg(2+)</name>
        <dbReference type="ChEBI" id="CHEBI:18420"/>
    </ligand>
</feature>
<keyword evidence="4 10" id="KW-0808">Transferase</keyword>
<evidence type="ECO:0000256" key="9">
    <source>
        <dbReference type="ARBA" id="ARBA00048540"/>
    </source>
</evidence>
<dbReference type="RefSeq" id="WP_107672573.1">
    <property type="nucleotide sequence ID" value="NZ_PZKE01000004.1"/>
</dbReference>
<comment type="cofactor">
    <cofactor evidence="11">
        <name>Mg(2+)</name>
        <dbReference type="ChEBI" id="CHEBI:18420"/>
    </cofactor>
    <cofactor evidence="11">
        <name>Mn(2+)</name>
        <dbReference type="ChEBI" id="CHEBI:29035"/>
    </cofactor>
    <text evidence="11">Magnesium. Can also use manganese.</text>
</comment>
<dbReference type="EMBL" id="PZKE01000004">
    <property type="protein sequence ID" value="PTE15324.1"/>
    <property type="molecule type" value="Genomic_DNA"/>
</dbReference>
<dbReference type="PANTHER" id="PTHR30040:SF2">
    <property type="entry name" value="FAD:PROTEIN FMN TRANSFERASE"/>
    <property type="match status" value="1"/>
</dbReference>
<keyword evidence="3 10" id="KW-0285">Flavoprotein</keyword>
<dbReference type="InterPro" id="IPR024932">
    <property type="entry name" value="ApbE"/>
</dbReference>
<dbReference type="AlphaFoldDB" id="A0A2T4JBP8"/>
<dbReference type="PANTHER" id="PTHR30040">
    <property type="entry name" value="THIAMINE BIOSYNTHESIS LIPOPROTEIN APBE"/>
    <property type="match status" value="1"/>
</dbReference>
<evidence type="ECO:0000256" key="7">
    <source>
        <dbReference type="ARBA" id="ARBA00022842"/>
    </source>
</evidence>
<organism evidence="12 13">
    <name type="scientific">Fuscovulum blasticum DSM 2131</name>
    <dbReference type="NCBI Taxonomy" id="1188250"/>
    <lineage>
        <taxon>Bacteria</taxon>
        <taxon>Pseudomonadati</taxon>
        <taxon>Pseudomonadota</taxon>
        <taxon>Alphaproteobacteria</taxon>
        <taxon>Rhodobacterales</taxon>
        <taxon>Paracoccaceae</taxon>
        <taxon>Pseudogemmobacter</taxon>
    </lineage>
</organism>
<evidence type="ECO:0000256" key="2">
    <source>
        <dbReference type="ARBA" id="ARBA00016337"/>
    </source>
</evidence>
<dbReference type="Gene3D" id="3.10.520.10">
    <property type="entry name" value="ApbE-like domains"/>
    <property type="match status" value="1"/>
</dbReference>
<gene>
    <name evidence="12" type="ORF">C5F44_05845</name>
</gene>